<reference evidence="3" key="1">
    <citation type="journal article" date="2014" name="Microb. Cell Fact.">
        <title>Exploiting Issatchenkia orientalis SD108 for succinic acid production.</title>
        <authorList>
            <person name="Xiao H."/>
            <person name="Shao Z."/>
            <person name="Jiang Y."/>
            <person name="Dole S."/>
            <person name="Zhao H."/>
        </authorList>
    </citation>
    <scope>NUCLEOTIDE SEQUENCE [LARGE SCALE GENOMIC DNA]</scope>
    <source>
        <strain evidence="3">SD108</strain>
    </source>
</reference>
<gene>
    <name evidence="2" type="ORF">JL09_g6936</name>
</gene>
<accession>A0A099NKM6</accession>
<organism evidence="2 3">
    <name type="scientific">Pichia kudriavzevii</name>
    <name type="common">Yeast</name>
    <name type="synonym">Issatchenkia orientalis</name>
    <dbReference type="NCBI Taxonomy" id="4909"/>
    <lineage>
        <taxon>Eukaryota</taxon>
        <taxon>Fungi</taxon>
        <taxon>Dikarya</taxon>
        <taxon>Ascomycota</taxon>
        <taxon>Saccharomycotina</taxon>
        <taxon>Pichiomycetes</taxon>
        <taxon>Pichiales</taxon>
        <taxon>Pichiaceae</taxon>
        <taxon>Pichia</taxon>
    </lineage>
</organism>
<evidence type="ECO:0000256" key="1">
    <source>
        <dbReference type="SAM" id="MobiDB-lite"/>
    </source>
</evidence>
<feature type="region of interest" description="Disordered" evidence="1">
    <location>
        <begin position="1"/>
        <end position="24"/>
    </location>
</feature>
<feature type="compositionally biased region" description="Pro residues" evidence="1">
    <location>
        <begin position="40"/>
        <end position="53"/>
    </location>
</feature>
<evidence type="ECO:0000313" key="3">
    <source>
        <dbReference type="Proteomes" id="UP000029867"/>
    </source>
</evidence>
<feature type="non-terminal residue" evidence="2">
    <location>
        <position position="1"/>
    </location>
</feature>
<dbReference type="HOGENOM" id="CLU_2819487_0_0_1"/>
<proteinExistence type="predicted"/>
<dbReference type="EMBL" id="JQFK01002239">
    <property type="protein sequence ID" value="KGK32457.1"/>
    <property type="molecule type" value="Genomic_DNA"/>
</dbReference>
<sequence>EAGDEPNGDCADAARFDKVTEPNAPDVFVPNPLLPNPLLPNPLLPNPPPPKPVLPVALPPNGEATDV</sequence>
<dbReference type="AlphaFoldDB" id="A0A099NKM6"/>
<dbReference type="Proteomes" id="UP000029867">
    <property type="component" value="Unassembled WGS sequence"/>
</dbReference>
<feature type="region of interest" description="Disordered" evidence="1">
    <location>
        <begin position="40"/>
        <end position="67"/>
    </location>
</feature>
<comment type="caution">
    <text evidence="2">The sequence shown here is derived from an EMBL/GenBank/DDBJ whole genome shotgun (WGS) entry which is preliminary data.</text>
</comment>
<name>A0A099NKM6_PICKU</name>
<protein>
    <submittedName>
        <fullName evidence="2">Uncharacterized protein</fullName>
    </submittedName>
</protein>
<evidence type="ECO:0000313" key="2">
    <source>
        <dbReference type="EMBL" id="KGK32457.1"/>
    </source>
</evidence>